<evidence type="ECO:0000313" key="2">
    <source>
        <dbReference type="Proteomes" id="UP000024635"/>
    </source>
</evidence>
<proteinExistence type="predicted"/>
<gene>
    <name evidence="1" type="primary">Acey_s0038.g3644</name>
    <name evidence="1" type="ORF">Y032_0038g3644</name>
</gene>
<protein>
    <submittedName>
        <fullName evidence="1">Uncharacterized protein</fullName>
    </submittedName>
</protein>
<dbReference type="AlphaFoldDB" id="A0A016UKV7"/>
<comment type="caution">
    <text evidence="1">The sequence shown here is derived from an EMBL/GenBank/DDBJ whole genome shotgun (WGS) entry which is preliminary data.</text>
</comment>
<keyword evidence="2" id="KW-1185">Reference proteome</keyword>
<accession>A0A016UKV7</accession>
<organism evidence="1 2">
    <name type="scientific">Ancylostoma ceylanicum</name>
    <dbReference type="NCBI Taxonomy" id="53326"/>
    <lineage>
        <taxon>Eukaryota</taxon>
        <taxon>Metazoa</taxon>
        <taxon>Ecdysozoa</taxon>
        <taxon>Nematoda</taxon>
        <taxon>Chromadorea</taxon>
        <taxon>Rhabditida</taxon>
        <taxon>Rhabditina</taxon>
        <taxon>Rhabditomorpha</taxon>
        <taxon>Strongyloidea</taxon>
        <taxon>Ancylostomatidae</taxon>
        <taxon>Ancylostomatinae</taxon>
        <taxon>Ancylostoma</taxon>
    </lineage>
</organism>
<dbReference type="EMBL" id="JARK01001374">
    <property type="protein sequence ID" value="EYC15128.1"/>
    <property type="molecule type" value="Genomic_DNA"/>
</dbReference>
<sequence>MTSCLPHCNWWSSQRKPLRKTVFVETSGRNKVSTLKPGLAQKNYKNDMNIFNLNAFTSLTASIPSQCSSCVRPGFNMTWKFITLLCIICSSGLSRAEEVLSVEESTSEPVFQYRESGLKEADGNNDDPILEGDILVSKHVFMLNL</sequence>
<name>A0A016UKV7_9BILA</name>
<dbReference type="Proteomes" id="UP000024635">
    <property type="component" value="Unassembled WGS sequence"/>
</dbReference>
<reference evidence="2" key="1">
    <citation type="journal article" date="2015" name="Nat. Genet.">
        <title>The genome and transcriptome of the zoonotic hookworm Ancylostoma ceylanicum identify infection-specific gene families.</title>
        <authorList>
            <person name="Schwarz E.M."/>
            <person name="Hu Y."/>
            <person name="Antoshechkin I."/>
            <person name="Miller M.M."/>
            <person name="Sternberg P.W."/>
            <person name="Aroian R.V."/>
        </authorList>
    </citation>
    <scope>NUCLEOTIDE SEQUENCE</scope>
    <source>
        <strain evidence="2">HY135</strain>
    </source>
</reference>
<evidence type="ECO:0000313" key="1">
    <source>
        <dbReference type="EMBL" id="EYC15128.1"/>
    </source>
</evidence>